<dbReference type="EMBL" id="JAOWRF010000276">
    <property type="protein sequence ID" value="MCV3215565.1"/>
    <property type="molecule type" value="Genomic_DNA"/>
</dbReference>
<evidence type="ECO:0000313" key="2">
    <source>
        <dbReference type="Proteomes" id="UP001526143"/>
    </source>
</evidence>
<dbReference type="RefSeq" id="WP_263747211.1">
    <property type="nucleotide sequence ID" value="NZ_JAOWRF010000276.1"/>
</dbReference>
<accession>A0ABT3B3J9</accession>
<sequence>MSGQTRKRLNLILRYTPYADSPDGVVLTYLNCSQMRVLKKTVLETLSMCWLALAYQEQGSLPPEELRLVALGCVDALEKHISYLRAAFRLESPTVQNSTFREVMTPVVYANMPPTVKNISTNTEGREESVNLSGNSKKNLYLDSQELFG</sequence>
<name>A0ABT3B3J9_9CYAN</name>
<gene>
    <name evidence="1" type="ORF">OGM63_18960</name>
</gene>
<proteinExistence type="predicted"/>
<organism evidence="1 2">
    <name type="scientific">Plectonema radiosum NIES-515</name>
    <dbReference type="NCBI Taxonomy" id="2986073"/>
    <lineage>
        <taxon>Bacteria</taxon>
        <taxon>Bacillati</taxon>
        <taxon>Cyanobacteriota</taxon>
        <taxon>Cyanophyceae</taxon>
        <taxon>Oscillatoriophycideae</taxon>
        <taxon>Oscillatoriales</taxon>
        <taxon>Microcoleaceae</taxon>
        <taxon>Plectonema</taxon>
    </lineage>
</organism>
<evidence type="ECO:0000313" key="1">
    <source>
        <dbReference type="EMBL" id="MCV3215565.1"/>
    </source>
</evidence>
<keyword evidence="2" id="KW-1185">Reference proteome</keyword>
<dbReference type="Proteomes" id="UP001526143">
    <property type="component" value="Unassembled WGS sequence"/>
</dbReference>
<comment type="caution">
    <text evidence="1">The sequence shown here is derived from an EMBL/GenBank/DDBJ whole genome shotgun (WGS) entry which is preliminary data.</text>
</comment>
<protein>
    <submittedName>
        <fullName evidence="1">Uncharacterized protein</fullName>
    </submittedName>
</protein>
<reference evidence="1 2" key="1">
    <citation type="submission" date="2022-10" db="EMBL/GenBank/DDBJ databases">
        <title>Identification of biosynthetic pathway for the production of the potent trypsin inhibitor radiosumin.</title>
        <authorList>
            <person name="Fewer D.P."/>
            <person name="Delbaje E."/>
            <person name="Ouyang X."/>
            <person name="Agostino P.D."/>
            <person name="Wahlsten M."/>
            <person name="Jokela J."/>
            <person name="Permi P."/>
            <person name="Haapaniemi E."/>
            <person name="Koistinen H."/>
        </authorList>
    </citation>
    <scope>NUCLEOTIDE SEQUENCE [LARGE SCALE GENOMIC DNA]</scope>
    <source>
        <strain evidence="1 2">NIES-515</strain>
    </source>
</reference>